<accession>A0A5A8DI04</accession>
<protein>
    <submittedName>
        <fullName evidence="3">Uncharacterized protein</fullName>
    </submittedName>
</protein>
<organism evidence="3 4">
    <name type="scientific">Cafeteria roenbergensis</name>
    <name type="common">Marine flagellate</name>
    <dbReference type="NCBI Taxonomy" id="33653"/>
    <lineage>
        <taxon>Eukaryota</taxon>
        <taxon>Sar</taxon>
        <taxon>Stramenopiles</taxon>
        <taxon>Bigyra</taxon>
        <taxon>Opalozoa</taxon>
        <taxon>Bicosoecida</taxon>
        <taxon>Cafeteriaceae</taxon>
        <taxon>Cafeteria</taxon>
    </lineage>
</organism>
<feature type="region of interest" description="Disordered" evidence="1">
    <location>
        <begin position="352"/>
        <end position="392"/>
    </location>
</feature>
<reference evidence="3 4" key="1">
    <citation type="submission" date="2019-07" db="EMBL/GenBank/DDBJ databases">
        <title>Genomes of Cafeteria roenbergensis.</title>
        <authorList>
            <person name="Fischer M.G."/>
            <person name="Hackl T."/>
            <person name="Roman M."/>
        </authorList>
    </citation>
    <scope>NUCLEOTIDE SEQUENCE [LARGE SCALE GENOMIC DNA]</scope>
    <source>
        <strain evidence="3 4">RCC970-E3</strain>
    </source>
</reference>
<evidence type="ECO:0000256" key="1">
    <source>
        <dbReference type="SAM" id="MobiDB-lite"/>
    </source>
</evidence>
<gene>
    <name evidence="3" type="ORF">FNF28_03586</name>
</gene>
<keyword evidence="2" id="KW-1133">Transmembrane helix</keyword>
<keyword evidence="2" id="KW-0472">Membrane</keyword>
<keyword evidence="2" id="KW-0812">Transmembrane</keyword>
<feature type="region of interest" description="Disordered" evidence="1">
    <location>
        <begin position="1"/>
        <end position="27"/>
    </location>
</feature>
<feature type="compositionally biased region" description="Basic residues" evidence="1">
    <location>
        <begin position="1"/>
        <end position="10"/>
    </location>
</feature>
<comment type="caution">
    <text evidence="3">The sequence shown here is derived from an EMBL/GenBank/DDBJ whole genome shotgun (WGS) entry which is preliminary data.</text>
</comment>
<dbReference type="EMBL" id="VLTL01000050">
    <property type="protein sequence ID" value="KAA0164962.1"/>
    <property type="molecule type" value="Genomic_DNA"/>
</dbReference>
<feature type="transmembrane region" description="Helical" evidence="2">
    <location>
        <begin position="44"/>
        <end position="63"/>
    </location>
</feature>
<evidence type="ECO:0000256" key="2">
    <source>
        <dbReference type="SAM" id="Phobius"/>
    </source>
</evidence>
<feature type="compositionally biased region" description="Low complexity" evidence="1">
    <location>
        <begin position="359"/>
        <end position="392"/>
    </location>
</feature>
<evidence type="ECO:0000313" key="3">
    <source>
        <dbReference type="EMBL" id="KAA0164962.1"/>
    </source>
</evidence>
<name>A0A5A8DI04_CAFRO</name>
<proteinExistence type="predicted"/>
<dbReference type="AlphaFoldDB" id="A0A5A8DI04"/>
<dbReference type="Proteomes" id="UP000324907">
    <property type="component" value="Unassembled WGS sequence"/>
</dbReference>
<sequence length="462" mass="48356">MEATATRRRGVSHDDEPKASTRRRPAHGKPFDRLAWYSSALRRAAPALCCSLVFAVLAGVLVMRAEHSNEFQSGSYTVTLGSKWAAKCELHGLKSLADSRNRLIDVTALEPGVTDPTLLRLRYIELDRNVESFILVAQGMADPGGGGSSSPWVWSDSGDRAQEAFPAASLPAMRRLIADYRHKLTVVIVPPAAVAKARQGSLSSGLRGGGRSALRGDEAVARALLRAAGPLAMESAGASLDTLLVLGRSFEIPRASALELLQSCSADGPPFCLATPTFRTRVMDAVFRLAKRFRGALQDDEVYLHTCGYLLGVASDAKEARLSSADPEFRATVGKHPTGLALLQAMMFDVITDTPKPSPGDGSSAAAPAETPAEPAATGEASAAGGAAPEAAPSEKGAAVYGFVGTDEDAGRLPAVIAALYEVLDQPMPPAPSTEDAAPATADGDDDGLDEAARACAWPSRP</sequence>
<evidence type="ECO:0000313" key="4">
    <source>
        <dbReference type="Proteomes" id="UP000324907"/>
    </source>
</evidence>
<feature type="region of interest" description="Disordered" evidence="1">
    <location>
        <begin position="426"/>
        <end position="462"/>
    </location>
</feature>